<evidence type="ECO:0000256" key="5">
    <source>
        <dbReference type="HAMAP-Rule" id="MF_00014"/>
    </source>
</evidence>
<evidence type="ECO:0000313" key="8">
    <source>
        <dbReference type="EMBL" id="QGT99961.1"/>
    </source>
</evidence>
<sequence>MQSKELISIGKISGTHGVRGIIKVIPLTEFPERFNDLEEVIINKDSESKTFNIESVGKHKQHILLKLKEINTREEAQTINHAHLKIPENQVYPLPPGYYYHFQLIGLNVYDEEKGELGKIIDIIETGANDVYVIKSEVYGEILLPAIKQVIKDTDIDNNLMKVELLPGLLE</sequence>
<dbReference type="PANTHER" id="PTHR33692">
    <property type="entry name" value="RIBOSOME MATURATION FACTOR RIMM"/>
    <property type="match status" value="1"/>
</dbReference>
<evidence type="ECO:0000313" key="9">
    <source>
        <dbReference type="Proteomes" id="UP000426444"/>
    </source>
</evidence>
<dbReference type="RefSeq" id="WP_156203800.1">
    <property type="nucleotide sequence ID" value="NZ_CP046457.1"/>
</dbReference>
<comment type="function">
    <text evidence="5">An accessory protein needed during the final step in the assembly of 30S ribosomal subunit, possibly for assembly of the head region. Essential for efficient processing of 16S rRNA. May be needed both before and after RbfA during the maturation of 16S rRNA. It has affinity for free ribosomal 30S subunits but not for 70S ribosomes.</text>
</comment>
<dbReference type="GO" id="GO:0005840">
    <property type="term" value="C:ribosome"/>
    <property type="evidence" value="ECO:0007669"/>
    <property type="project" value="InterPro"/>
</dbReference>
<dbReference type="GO" id="GO:0006364">
    <property type="term" value="P:rRNA processing"/>
    <property type="evidence" value="ECO:0007669"/>
    <property type="project" value="UniProtKB-UniRule"/>
</dbReference>
<feature type="domain" description="Ribosome maturation factor RimM PRC barrel" evidence="7">
    <location>
        <begin position="102"/>
        <end position="167"/>
    </location>
</feature>
<dbReference type="InterPro" id="IPR056792">
    <property type="entry name" value="PRC_RimM"/>
</dbReference>
<gene>
    <name evidence="5" type="primary">rimM</name>
    <name evidence="8" type="ORF">SYNTR_1368</name>
</gene>
<dbReference type="GO" id="GO:0042274">
    <property type="term" value="P:ribosomal small subunit biogenesis"/>
    <property type="evidence" value="ECO:0007669"/>
    <property type="project" value="UniProtKB-UniRule"/>
</dbReference>
<dbReference type="Gene3D" id="2.40.30.60">
    <property type="entry name" value="RimM"/>
    <property type="match status" value="1"/>
</dbReference>
<dbReference type="NCBIfam" id="TIGR02273">
    <property type="entry name" value="16S_RimM"/>
    <property type="match status" value="1"/>
</dbReference>
<comment type="domain">
    <text evidence="5">The PRC barrel domain binds ribosomal protein uS19.</text>
</comment>
<organism evidence="8 9">
    <name type="scientific">Candidatus Syntrophocurvum alkaliphilum</name>
    <dbReference type="NCBI Taxonomy" id="2293317"/>
    <lineage>
        <taxon>Bacteria</taxon>
        <taxon>Bacillati</taxon>
        <taxon>Bacillota</taxon>
        <taxon>Clostridia</taxon>
        <taxon>Eubacteriales</taxon>
        <taxon>Syntrophomonadaceae</taxon>
        <taxon>Candidatus Syntrophocurvum</taxon>
    </lineage>
</organism>
<keyword evidence="9" id="KW-1185">Reference proteome</keyword>
<dbReference type="Pfam" id="PF24986">
    <property type="entry name" value="PRC_RimM"/>
    <property type="match status" value="1"/>
</dbReference>
<reference evidence="9" key="1">
    <citation type="journal article" date="2019" name="Microbiology">
        <title>Complete Genome Sequence of an Uncultured Bacterium of the Candidate Phylum Bipolaricaulota.</title>
        <authorList>
            <person name="Kadnikov V.V."/>
            <person name="Mardanov A.V."/>
            <person name="Beletsky A.V."/>
            <person name="Frank Y.A."/>
            <person name="Karnachuk O.V."/>
            <person name="Ravin N.V."/>
        </authorList>
    </citation>
    <scope>NUCLEOTIDE SEQUENCE [LARGE SCALE GENOMIC DNA]</scope>
</reference>
<comment type="subcellular location">
    <subcellularLocation>
        <location evidence="5">Cytoplasm</location>
    </subcellularLocation>
</comment>
<dbReference type="Pfam" id="PF01782">
    <property type="entry name" value="RimM"/>
    <property type="match status" value="1"/>
</dbReference>
<dbReference type="EMBL" id="CP046457">
    <property type="protein sequence ID" value="QGT99961.1"/>
    <property type="molecule type" value="Genomic_DNA"/>
</dbReference>
<dbReference type="PANTHER" id="PTHR33692:SF1">
    <property type="entry name" value="RIBOSOME MATURATION FACTOR RIMM"/>
    <property type="match status" value="1"/>
</dbReference>
<protein>
    <recommendedName>
        <fullName evidence="5">Ribosome maturation factor RimM</fullName>
    </recommendedName>
</protein>
<dbReference type="Proteomes" id="UP000426444">
    <property type="component" value="Chromosome"/>
</dbReference>
<evidence type="ECO:0000256" key="2">
    <source>
        <dbReference type="ARBA" id="ARBA00022517"/>
    </source>
</evidence>
<dbReference type="InterPro" id="IPR011961">
    <property type="entry name" value="RimM"/>
</dbReference>
<evidence type="ECO:0000259" key="6">
    <source>
        <dbReference type="Pfam" id="PF01782"/>
    </source>
</evidence>
<dbReference type="Gene3D" id="2.30.30.240">
    <property type="entry name" value="PRC-barrel domain"/>
    <property type="match status" value="1"/>
</dbReference>
<dbReference type="SUPFAM" id="SSF50346">
    <property type="entry name" value="PRC-barrel domain"/>
    <property type="match status" value="1"/>
</dbReference>
<keyword evidence="4 5" id="KW-0143">Chaperone</keyword>
<dbReference type="InterPro" id="IPR036976">
    <property type="entry name" value="RimM_N_sf"/>
</dbReference>
<dbReference type="AlphaFoldDB" id="A0A6I6DL76"/>
<name>A0A6I6DL76_9FIRM</name>
<dbReference type="InterPro" id="IPR009000">
    <property type="entry name" value="Transl_B-barrel_sf"/>
</dbReference>
<evidence type="ECO:0000256" key="3">
    <source>
        <dbReference type="ARBA" id="ARBA00022552"/>
    </source>
</evidence>
<evidence type="ECO:0000256" key="4">
    <source>
        <dbReference type="ARBA" id="ARBA00023186"/>
    </source>
</evidence>
<dbReference type="OrthoDB" id="9810331at2"/>
<keyword evidence="3 5" id="KW-0698">rRNA processing</keyword>
<dbReference type="SUPFAM" id="SSF50447">
    <property type="entry name" value="Translation proteins"/>
    <property type="match status" value="1"/>
</dbReference>
<dbReference type="HAMAP" id="MF_00014">
    <property type="entry name" value="Ribosome_mat_RimM"/>
    <property type="match status" value="1"/>
</dbReference>
<keyword evidence="2 5" id="KW-0690">Ribosome biogenesis</keyword>
<proteinExistence type="inferred from homology"/>
<accession>A0A6I6DL76</accession>
<dbReference type="KEGG" id="salq:SYNTR_1368"/>
<dbReference type="InterPro" id="IPR002676">
    <property type="entry name" value="RimM_N"/>
</dbReference>
<dbReference type="GO" id="GO:0043022">
    <property type="term" value="F:ribosome binding"/>
    <property type="evidence" value="ECO:0007669"/>
    <property type="project" value="InterPro"/>
</dbReference>
<comment type="similarity">
    <text evidence="5">Belongs to the RimM family.</text>
</comment>
<evidence type="ECO:0000256" key="1">
    <source>
        <dbReference type="ARBA" id="ARBA00022490"/>
    </source>
</evidence>
<feature type="domain" description="RimM N-terminal" evidence="6">
    <location>
        <begin position="9"/>
        <end position="89"/>
    </location>
</feature>
<dbReference type="GO" id="GO:0005737">
    <property type="term" value="C:cytoplasm"/>
    <property type="evidence" value="ECO:0007669"/>
    <property type="project" value="UniProtKB-SubCell"/>
</dbReference>
<keyword evidence="1 5" id="KW-0963">Cytoplasm</keyword>
<comment type="subunit">
    <text evidence="5">Binds ribosomal protein uS19.</text>
</comment>
<evidence type="ECO:0000259" key="7">
    <source>
        <dbReference type="Pfam" id="PF24986"/>
    </source>
</evidence>
<dbReference type="InterPro" id="IPR011033">
    <property type="entry name" value="PRC_barrel-like_sf"/>
</dbReference>